<evidence type="ECO:0000313" key="2">
    <source>
        <dbReference type="EMBL" id="MEY6430827.1"/>
    </source>
</evidence>
<comment type="caution">
    <text evidence="2">The sequence shown here is derived from an EMBL/GenBank/DDBJ whole genome shotgun (WGS) entry which is preliminary data.</text>
</comment>
<feature type="signal peptide" evidence="1">
    <location>
        <begin position="1"/>
        <end position="23"/>
    </location>
</feature>
<keyword evidence="3" id="KW-1185">Reference proteome</keyword>
<accession>A0ABV4BBW8</accession>
<dbReference type="InterPro" id="IPR010752">
    <property type="entry name" value="DUF1329"/>
</dbReference>
<dbReference type="RefSeq" id="WP_369665212.1">
    <property type="nucleotide sequence ID" value="NZ_JBDKXB010000001.1"/>
</dbReference>
<organism evidence="2 3">
    <name type="scientific">Thioalkalicoccus limnaeus</name>
    <dbReference type="NCBI Taxonomy" id="120681"/>
    <lineage>
        <taxon>Bacteria</taxon>
        <taxon>Pseudomonadati</taxon>
        <taxon>Pseudomonadota</taxon>
        <taxon>Gammaproteobacteria</taxon>
        <taxon>Chromatiales</taxon>
        <taxon>Chromatiaceae</taxon>
        <taxon>Thioalkalicoccus</taxon>
    </lineage>
</organism>
<proteinExistence type="predicted"/>
<dbReference type="Pfam" id="PF07044">
    <property type="entry name" value="DUF1329"/>
    <property type="match status" value="1"/>
</dbReference>
<feature type="chain" id="PRO_5045257373" evidence="1">
    <location>
        <begin position="24"/>
        <end position="449"/>
    </location>
</feature>
<sequence length="449" mass="50649">MQKMMRTIGAALALILAAPIALAQVSATEAARLGRDLTPMGAERAGNAAGTIPTWNGGLTRPPAGHVRGGHYADPFAEDRPLFTIDATNLGQHRDKLTPGQIALLETYPTWKMRVFPTRRSAAFPQRHYDQTTANATRASLVDGGRTIAGTTGGIPFPIPKNGAEAIWNHLARYRGETLAMNWSQAAVTRTGSYTPVRFEYEYDFHYGSLTKSPDQIEPGKMFNFLQTVTAPARLAGQILLVHDYLDSRQAWTYNPGQRRVRLAPNIAYDNPGTAADGLRTTDDFFMFNGAIDRYDWTLVGKREIYVPYNSYKLVGNTIGMADVLQAGHINPEHARYELHRVWVVDANLKPGASHIYKRRTFYIDEDSWMVLVIDKYDGRDQLWRVAEQHNINFYDIPMHYPVIEVHHDLQSRRYIAMGLRNDEPRIYEEIEYRPARFTPAGLRGIGTR</sequence>
<name>A0ABV4BBW8_9GAMM</name>
<evidence type="ECO:0000313" key="3">
    <source>
        <dbReference type="Proteomes" id="UP001564408"/>
    </source>
</evidence>
<dbReference type="Gene3D" id="2.50.20.10">
    <property type="entry name" value="Lipoprotein localisation LolA/LolB/LppX"/>
    <property type="match status" value="1"/>
</dbReference>
<dbReference type="EMBL" id="JBDKXB010000001">
    <property type="protein sequence ID" value="MEY6430827.1"/>
    <property type="molecule type" value="Genomic_DNA"/>
</dbReference>
<dbReference type="Proteomes" id="UP001564408">
    <property type="component" value="Unassembled WGS sequence"/>
</dbReference>
<dbReference type="CDD" id="cd16329">
    <property type="entry name" value="LolA_like"/>
    <property type="match status" value="1"/>
</dbReference>
<reference evidence="2 3" key="1">
    <citation type="submission" date="2024-05" db="EMBL/GenBank/DDBJ databases">
        <title>Genome Sequence and Characterization of the New Strain Purple Sulfur Bacterium of Genus Thioalkalicoccus.</title>
        <authorList>
            <person name="Bryantseva I.A."/>
            <person name="Kyndt J.A."/>
            <person name="Imhoff J.F."/>
        </authorList>
    </citation>
    <scope>NUCLEOTIDE SEQUENCE [LARGE SCALE GENOMIC DNA]</scope>
    <source>
        <strain evidence="2 3">Um2</strain>
    </source>
</reference>
<protein>
    <submittedName>
        <fullName evidence="2">DUF1329 domain-containing protein</fullName>
    </submittedName>
</protein>
<gene>
    <name evidence="2" type="ORF">ABC977_00210</name>
</gene>
<keyword evidence="1" id="KW-0732">Signal</keyword>
<evidence type="ECO:0000256" key="1">
    <source>
        <dbReference type="SAM" id="SignalP"/>
    </source>
</evidence>